<reference evidence="2" key="1">
    <citation type="journal article" date="2019" name="Int. J. Syst. Evol. Microbiol.">
        <title>The Global Catalogue of Microorganisms (GCM) 10K type strain sequencing project: providing services to taxonomists for standard genome sequencing and annotation.</title>
        <authorList>
            <consortium name="The Broad Institute Genomics Platform"/>
            <consortium name="The Broad Institute Genome Sequencing Center for Infectious Disease"/>
            <person name="Wu L."/>
            <person name="Ma J."/>
        </authorList>
    </citation>
    <scope>NUCLEOTIDE SEQUENCE [LARGE SCALE GENOMIC DNA]</scope>
    <source>
        <strain evidence="2">JCM 3296</strain>
    </source>
</reference>
<comment type="caution">
    <text evidence="1">The sequence shown here is derived from an EMBL/GenBank/DDBJ whole genome shotgun (WGS) entry which is preliminary data.</text>
</comment>
<evidence type="ECO:0000313" key="2">
    <source>
        <dbReference type="Proteomes" id="UP000649573"/>
    </source>
</evidence>
<dbReference type="EMBL" id="BMRE01000007">
    <property type="protein sequence ID" value="GGU31586.1"/>
    <property type="molecule type" value="Genomic_DNA"/>
</dbReference>
<accession>A0ABQ2UGB7</accession>
<keyword evidence="2" id="KW-1185">Reference proteome</keyword>
<organism evidence="1 2">
    <name type="scientific">Lentzea flava</name>
    <dbReference type="NCBI Taxonomy" id="103732"/>
    <lineage>
        <taxon>Bacteria</taxon>
        <taxon>Bacillati</taxon>
        <taxon>Actinomycetota</taxon>
        <taxon>Actinomycetes</taxon>
        <taxon>Pseudonocardiales</taxon>
        <taxon>Pseudonocardiaceae</taxon>
        <taxon>Lentzea</taxon>
    </lineage>
</organism>
<dbReference type="Proteomes" id="UP000649573">
    <property type="component" value="Unassembled WGS sequence"/>
</dbReference>
<name>A0ABQ2UGB7_9PSEU</name>
<protein>
    <submittedName>
        <fullName evidence="1">Uncharacterized protein</fullName>
    </submittedName>
</protein>
<evidence type="ECO:0000313" key="1">
    <source>
        <dbReference type="EMBL" id="GGU31586.1"/>
    </source>
</evidence>
<sequence>MDHLDHARHARGGLGVADVRLDGAEEQRGRAVLAVGGEQGLGLDRVAQGGAGAVGLDDVHIGRRQARGGEGRADHALLGRAVRGGEAVGGAVLVDRGAADHGEDLVAVAQGVGLTFQDQQTHAL</sequence>
<gene>
    <name evidence="1" type="ORF">GCM10010178_24880</name>
</gene>
<proteinExistence type="predicted"/>